<dbReference type="Proteomes" id="UP000187941">
    <property type="component" value="Chromosome"/>
</dbReference>
<evidence type="ECO:0000313" key="2">
    <source>
        <dbReference type="EMBL" id="AQG78952.1"/>
    </source>
</evidence>
<dbReference type="RefSeq" id="WP_077130397.1">
    <property type="nucleotide sequence ID" value="NZ_CP014263.1"/>
</dbReference>
<keyword evidence="1" id="KW-1133">Transmembrane helix</keyword>
<gene>
    <name evidence="2" type="ORF">AWR27_06200</name>
</gene>
<feature type="transmembrane region" description="Helical" evidence="1">
    <location>
        <begin position="70"/>
        <end position="86"/>
    </location>
</feature>
<name>A0A1P9WUA3_9BACT</name>
<evidence type="ECO:0000256" key="1">
    <source>
        <dbReference type="SAM" id="Phobius"/>
    </source>
</evidence>
<organism evidence="2 3">
    <name type="scientific">Spirosoma montaniterrae</name>
    <dbReference type="NCBI Taxonomy" id="1178516"/>
    <lineage>
        <taxon>Bacteria</taxon>
        <taxon>Pseudomonadati</taxon>
        <taxon>Bacteroidota</taxon>
        <taxon>Cytophagia</taxon>
        <taxon>Cytophagales</taxon>
        <taxon>Cytophagaceae</taxon>
        <taxon>Spirosoma</taxon>
    </lineage>
</organism>
<feature type="transmembrane region" description="Helical" evidence="1">
    <location>
        <begin position="92"/>
        <end position="111"/>
    </location>
</feature>
<protein>
    <submittedName>
        <fullName evidence="2">Uncharacterized protein</fullName>
    </submittedName>
</protein>
<keyword evidence="1" id="KW-0472">Membrane</keyword>
<accession>A0A1P9WUA3</accession>
<dbReference type="OrthoDB" id="962049at2"/>
<dbReference type="KEGG" id="smon:AWR27_06200"/>
<dbReference type="AlphaFoldDB" id="A0A1P9WUA3"/>
<evidence type="ECO:0000313" key="3">
    <source>
        <dbReference type="Proteomes" id="UP000187941"/>
    </source>
</evidence>
<feature type="transmembrane region" description="Helical" evidence="1">
    <location>
        <begin position="40"/>
        <end position="58"/>
    </location>
</feature>
<proteinExistence type="predicted"/>
<reference evidence="2 3" key="1">
    <citation type="submission" date="2016-01" db="EMBL/GenBank/DDBJ databases">
        <authorList>
            <person name="Oliw E.H."/>
        </authorList>
    </citation>
    <scope>NUCLEOTIDE SEQUENCE [LARGE SCALE GENOMIC DNA]</scope>
    <source>
        <strain evidence="2 3">DY10</strain>
    </source>
</reference>
<keyword evidence="3" id="KW-1185">Reference proteome</keyword>
<feature type="transmembrane region" description="Helical" evidence="1">
    <location>
        <begin position="7"/>
        <end position="28"/>
    </location>
</feature>
<sequence>MNVSKILIAVGLFLIGSFGHWYIMYWQFKSPNWIRSPVPYVLAVGCTWLWIQASKYGVEGLNGSMWANRFLFFATGVMVGAILYPYHFGQPFTVKVLIQLLLALCILLVSVI</sequence>
<keyword evidence="1" id="KW-0812">Transmembrane</keyword>
<dbReference type="EMBL" id="CP014263">
    <property type="protein sequence ID" value="AQG78952.1"/>
    <property type="molecule type" value="Genomic_DNA"/>
</dbReference>